<dbReference type="EMBL" id="JABZGF010000115">
    <property type="protein sequence ID" value="MBF0966456.1"/>
    <property type="molecule type" value="Genomic_DNA"/>
</dbReference>
<evidence type="ECO:0000313" key="1">
    <source>
        <dbReference type="EMBL" id="MBF0966456.1"/>
    </source>
</evidence>
<organism evidence="1 2">
    <name type="scientific">Actinomyces bouchesdurhonensis</name>
    <dbReference type="NCBI Taxonomy" id="1852361"/>
    <lineage>
        <taxon>Bacteria</taxon>
        <taxon>Bacillati</taxon>
        <taxon>Actinomycetota</taxon>
        <taxon>Actinomycetes</taxon>
        <taxon>Actinomycetales</taxon>
        <taxon>Actinomycetaceae</taxon>
        <taxon>Actinomyces</taxon>
    </lineage>
</organism>
<dbReference type="Proteomes" id="UP000759246">
    <property type="component" value="Unassembled WGS sequence"/>
</dbReference>
<dbReference type="AlphaFoldDB" id="A0A929RPU7"/>
<name>A0A929RPU7_9ACTO</name>
<gene>
    <name evidence="1" type="ORF">HXK09_04745</name>
</gene>
<evidence type="ECO:0000313" key="2">
    <source>
        <dbReference type="Proteomes" id="UP000759246"/>
    </source>
</evidence>
<reference evidence="1" key="1">
    <citation type="submission" date="2020-04" db="EMBL/GenBank/DDBJ databases">
        <title>Deep metagenomics examines the oral microbiome during advanced dental caries in children, revealing novel taxa and co-occurrences with host molecules.</title>
        <authorList>
            <person name="Baker J.L."/>
            <person name="Morton J.T."/>
            <person name="Dinis M."/>
            <person name="Alvarez R."/>
            <person name="Tran N.C."/>
            <person name="Knight R."/>
            <person name="Edlund A."/>
        </authorList>
    </citation>
    <scope>NUCLEOTIDE SEQUENCE</scope>
    <source>
        <strain evidence="1">JCVI_30_bin.13</strain>
    </source>
</reference>
<accession>A0A929RPU7</accession>
<protein>
    <submittedName>
        <fullName evidence="1">Uncharacterized protein</fullName>
    </submittedName>
</protein>
<sequence length="89" mass="10003">MTKRDDESLAAQNAEIRRWAEANGLTVGAIFGEQRDAVERVAPRAPVVEVTVRIDEDVYEAAMLRATYDGYDSPSEVVEEALREWARGY</sequence>
<comment type="caution">
    <text evidence="1">The sequence shown here is derived from an EMBL/GenBank/DDBJ whole genome shotgun (WGS) entry which is preliminary data.</text>
</comment>
<proteinExistence type="predicted"/>